<evidence type="ECO:0000259" key="1">
    <source>
        <dbReference type="Pfam" id="PF00534"/>
    </source>
</evidence>
<evidence type="ECO:0000313" key="3">
    <source>
        <dbReference type="Proteomes" id="UP001623232"/>
    </source>
</evidence>
<dbReference type="InterPro" id="IPR001296">
    <property type="entry name" value="Glyco_trans_1"/>
</dbReference>
<keyword evidence="2" id="KW-0808">Transferase</keyword>
<name>A0ABZ2XVN4_9RHOB</name>
<reference evidence="2 3" key="1">
    <citation type="submission" date="2023-04" db="EMBL/GenBank/DDBJ databases">
        <title>Complete genome sequence of Alisedimentitalea scapharcae.</title>
        <authorList>
            <person name="Rong J.-C."/>
            <person name="Yi M.-L."/>
            <person name="Zhao Q."/>
        </authorList>
    </citation>
    <scope>NUCLEOTIDE SEQUENCE [LARGE SCALE GENOMIC DNA]</scope>
    <source>
        <strain evidence="2 3">KCTC 42119</strain>
    </source>
</reference>
<organism evidence="2 3">
    <name type="scientific">Aliisedimentitalea scapharcae</name>
    <dbReference type="NCBI Taxonomy" id="1524259"/>
    <lineage>
        <taxon>Bacteria</taxon>
        <taxon>Pseudomonadati</taxon>
        <taxon>Pseudomonadota</taxon>
        <taxon>Alphaproteobacteria</taxon>
        <taxon>Rhodobacterales</taxon>
        <taxon>Roseobacteraceae</taxon>
        <taxon>Aliisedimentitalea</taxon>
    </lineage>
</organism>
<dbReference type="EMBL" id="CP123584">
    <property type="protein sequence ID" value="WZK90169.1"/>
    <property type="molecule type" value="Genomic_DNA"/>
</dbReference>
<dbReference type="SUPFAM" id="SSF53756">
    <property type="entry name" value="UDP-Glycosyltransferase/glycogen phosphorylase"/>
    <property type="match status" value="1"/>
</dbReference>
<keyword evidence="3" id="KW-1185">Reference proteome</keyword>
<dbReference type="Proteomes" id="UP001623232">
    <property type="component" value="Chromosome"/>
</dbReference>
<evidence type="ECO:0000313" key="2">
    <source>
        <dbReference type="EMBL" id="WZK90169.1"/>
    </source>
</evidence>
<keyword evidence="2" id="KW-0328">Glycosyltransferase</keyword>
<feature type="domain" description="Glycosyl transferase family 1" evidence="1">
    <location>
        <begin position="216"/>
        <end position="367"/>
    </location>
</feature>
<dbReference type="GO" id="GO:0016757">
    <property type="term" value="F:glycosyltransferase activity"/>
    <property type="evidence" value="ECO:0007669"/>
    <property type="project" value="UniProtKB-KW"/>
</dbReference>
<gene>
    <name evidence="2" type="ORF">QEZ52_06370</name>
</gene>
<dbReference type="Pfam" id="PF00534">
    <property type="entry name" value="Glycos_transf_1"/>
    <property type="match status" value="1"/>
</dbReference>
<proteinExistence type="predicted"/>
<protein>
    <submittedName>
        <fullName evidence="2">Glycosyltransferase</fullName>
        <ecNumber evidence="2">2.4.-.-</ecNumber>
    </submittedName>
</protein>
<dbReference type="EC" id="2.4.-.-" evidence="2"/>
<accession>A0ABZ2XVN4</accession>
<dbReference type="Gene3D" id="3.40.50.2000">
    <property type="entry name" value="Glycogen Phosphorylase B"/>
    <property type="match status" value="1"/>
</dbReference>
<dbReference type="RefSeq" id="WP_406648709.1">
    <property type="nucleotide sequence ID" value="NZ_CP123584.1"/>
</dbReference>
<sequence length="394" mass="43494">MTDRSLRLLMVAPAPVIPVPDGMTLDAKFVEGMRLQSDLWPGQFDCILRRGARSIPFGARVINPAQETFGLHVLEEDERLTQAHFEGYDLVMCSADDDRNLGLAPLVQAAGARLVVTLEYTLETRLKILFLTPGRSLPRRCISALRLMARELRRRRFMASAQGLQANGYPAHSLCRKSDPDALLYLDNRMSPGLFATKTEMDARCDRLLSAAPVRLVYTGRLEPMKGAQDLIPVARALSQRGVTYSLDIFGAGQLRDEIANQIEAGGLAPQVRLHEPLDFETELVPHLRQNADIFLCCHKQSDPSCTYIENMGCGLAVIGYENRMWSALAGASIAGWTSPAGRPQELADAVAQAAGNRVQLAERCRNALAFAQAHDFRAESRKRMEHLAKVAEG</sequence>
<dbReference type="PANTHER" id="PTHR12526">
    <property type="entry name" value="GLYCOSYLTRANSFERASE"/>
    <property type="match status" value="1"/>
</dbReference>